<organism evidence="1 2">
    <name type="scientific">Entomophthora muscae</name>
    <dbReference type="NCBI Taxonomy" id="34485"/>
    <lineage>
        <taxon>Eukaryota</taxon>
        <taxon>Fungi</taxon>
        <taxon>Fungi incertae sedis</taxon>
        <taxon>Zoopagomycota</taxon>
        <taxon>Entomophthoromycotina</taxon>
        <taxon>Entomophthoromycetes</taxon>
        <taxon>Entomophthorales</taxon>
        <taxon>Entomophthoraceae</taxon>
        <taxon>Entomophthora</taxon>
    </lineage>
</organism>
<protein>
    <submittedName>
        <fullName evidence="1">Uncharacterized protein</fullName>
    </submittedName>
</protein>
<name>A0ACC2TJS7_9FUNG</name>
<proteinExistence type="predicted"/>
<comment type="caution">
    <text evidence="1">The sequence shown here is derived from an EMBL/GenBank/DDBJ whole genome shotgun (WGS) entry which is preliminary data.</text>
</comment>
<accession>A0ACC2TJS7</accession>
<dbReference type="EMBL" id="QTSX02002843">
    <property type="protein sequence ID" value="KAJ9074929.1"/>
    <property type="molecule type" value="Genomic_DNA"/>
</dbReference>
<sequence>MKTSQHLNALLEKLNTQLPNIVGEILDLRGASQTWCQDVTCHILEVEHYVEDAARQEATHQEETGCCTSKLADARSKLEALTKEFNDFSQTNQSELNRLKDLAHAEEANIVNLKDNFVKYNNHLQLALEEKLAMFCKETEEAILLVSQTPAAQGITTAVPEMDEIQCQIDSLTISNNDAFLEINEVNKRHEQQQAALQAEICDLCNTMQ</sequence>
<gene>
    <name evidence="1" type="ORF">DSO57_1001402</name>
</gene>
<dbReference type="Proteomes" id="UP001165960">
    <property type="component" value="Unassembled WGS sequence"/>
</dbReference>
<reference evidence="1" key="1">
    <citation type="submission" date="2022-04" db="EMBL/GenBank/DDBJ databases">
        <title>Genome of the entomopathogenic fungus Entomophthora muscae.</title>
        <authorList>
            <person name="Elya C."/>
            <person name="Lovett B.R."/>
            <person name="Lee E."/>
            <person name="Macias A.M."/>
            <person name="Hajek A.E."/>
            <person name="De Bivort B.L."/>
            <person name="Kasson M.T."/>
            <person name="De Fine Licht H.H."/>
            <person name="Stajich J.E."/>
        </authorList>
    </citation>
    <scope>NUCLEOTIDE SEQUENCE</scope>
    <source>
        <strain evidence="1">Berkeley</strain>
    </source>
</reference>
<evidence type="ECO:0000313" key="2">
    <source>
        <dbReference type="Proteomes" id="UP001165960"/>
    </source>
</evidence>
<keyword evidence="2" id="KW-1185">Reference proteome</keyword>
<evidence type="ECO:0000313" key="1">
    <source>
        <dbReference type="EMBL" id="KAJ9074929.1"/>
    </source>
</evidence>